<dbReference type="EMBL" id="MKKU01000725">
    <property type="protein sequence ID" value="RNF03381.1"/>
    <property type="molecule type" value="Genomic_DNA"/>
</dbReference>
<dbReference type="OrthoDB" id="9989112at2759"/>
<keyword evidence="4" id="KW-1185">Reference proteome</keyword>
<reference evidence="3 4" key="1">
    <citation type="journal article" date="2018" name="BMC Genomics">
        <title>Genomic comparison of Trypanosoma conorhini and Trypanosoma rangeli to Trypanosoma cruzi strains of high and low virulence.</title>
        <authorList>
            <person name="Bradwell K.R."/>
            <person name="Koparde V.N."/>
            <person name="Matveyev A.V."/>
            <person name="Serrano M.G."/>
            <person name="Alves J.M."/>
            <person name="Parikh H."/>
            <person name="Huang B."/>
            <person name="Lee V."/>
            <person name="Espinosa-Alvarez O."/>
            <person name="Ortiz P.A."/>
            <person name="Costa-Martins A.G."/>
            <person name="Teixeira M.M."/>
            <person name="Buck G.A."/>
        </authorList>
    </citation>
    <scope>NUCLEOTIDE SEQUENCE [LARGE SCALE GENOMIC DNA]</scope>
    <source>
        <strain evidence="3 4">025E</strain>
    </source>
</reference>
<dbReference type="AlphaFoldDB" id="A0A3R7KXM7"/>
<dbReference type="InterPro" id="IPR050227">
    <property type="entry name" value="Rab"/>
</dbReference>
<dbReference type="PRINTS" id="PR00449">
    <property type="entry name" value="RASTRNSFRMNG"/>
</dbReference>
<dbReference type="PROSITE" id="PS51421">
    <property type="entry name" value="RAS"/>
    <property type="match status" value="1"/>
</dbReference>
<dbReference type="FunFam" id="3.40.50.300:FF:002391">
    <property type="entry name" value="Ras family protein-like protein"/>
    <property type="match status" value="1"/>
</dbReference>
<sequence>MAKTRPTHSSSASASASVAGGVEPRIKIISIGSLGVGKSCVIKRYCEGRFVAKYIPTIGIDYGVKRVGVRAPAHMSPAPPNFFVRVNFWDMSGSEEFLEIRNEFYYAAEGVLIVYDVTDAASFAALDAWVAEMQTYMNAARSGGGGGETVSARPAAKPPVVVVCANKVDDEVDGGRKRAVSEADGRRWAEGHGYKYFEVSACTGLHVAEMFETLFNDVVAAFM</sequence>
<dbReference type="SMART" id="SM00173">
    <property type="entry name" value="RAS"/>
    <property type="match status" value="1"/>
</dbReference>
<dbReference type="PROSITE" id="PS51419">
    <property type="entry name" value="RAB"/>
    <property type="match status" value="1"/>
</dbReference>
<dbReference type="GO" id="GO:0005525">
    <property type="term" value="F:GTP binding"/>
    <property type="evidence" value="ECO:0007669"/>
    <property type="project" value="UniProtKB-KW"/>
</dbReference>
<name>A0A3R7KXM7_9TRYP</name>
<dbReference type="Proteomes" id="UP000284403">
    <property type="component" value="Unassembled WGS sequence"/>
</dbReference>
<dbReference type="RefSeq" id="XP_029224828.1">
    <property type="nucleotide sequence ID" value="XM_029375040.1"/>
</dbReference>
<dbReference type="SMART" id="SM00175">
    <property type="entry name" value="RAB"/>
    <property type="match status" value="1"/>
</dbReference>
<evidence type="ECO:0000313" key="3">
    <source>
        <dbReference type="EMBL" id="RNF03381.1"/>
    </source>
</evidence>
<comment type="caution">
    <text evidence="3">The sequence shown here is derived from an EMBL/GenBank/DDBJ whole genome shotgun (WGS) entry which is preliminary data.</text>
</comment>
<keyword evidence="1" id="KW-0547">Nucleotide-binding</keyword>
<dbReference type="Gene3D" id="3.40.50.300">
    <property type="entry name" value="P-loop containing nucleotide triphosphate hydrolases"/>
    <property type="match status" value="1"/>
</dbReference>
<dbReference type="SUPFAM" id="SSF52540">
    <property type="entry name" value="P-loop containing nucleoside triphosphate hydrolases"/>
    <property type="match status" value="1"/>
</dbReference>
<protein>
    <submittedName>
        <fullName evidence="3">Ras-related GTP-binding protein</fullName>
    </submittedName>
</protein>
<dbReference type="GeneID" id="40321796"/>
<dbReference type="InterPro" id="IPR001806">
    <property type="entry name" value="Small_GTPase"/>
</dbReference>
<dbReference type="PANTHER" id="PTHR47977">
    <property type="entry name" value="RAS-RELATED PROTEIN RAB"/>
    <property type="match status" value="1"/>
</dbReference>
<organism evidence="3 4">
    <name type="scientific">Trypanosoma conorhini</name>
    <dbReference type="NCBI Taxonomy" id="83891"/>
    <lineage>
        <taxon>Eukaryota</taxon>
        <taxon>Discoba</taxon>
        <taxon>Euglenozoa</taxon>
        <taxon>Kinetoplastea</taxon>
        <taxon>Metakinetoplastina</taxon>
        <taxon>Trypanosomatida</taxon>
        <taxon>Trypanosomatidae</taxon>
        <taxon>Trypanosoma</taxon>
    </lineage>
</organism>
<proteinExistence type="predicted"/>
<evidence type="ECO:0000313" key="4">
    <source>
        <dbReference type="Proteomes" id="UP000284403"/>
    </source>
</evidence>
<keyword evidence="2" id="KW-0342">GTP-binding</keyword>
<gene>
    <name evidence="3" type="ORF">Tco025E_08185</name>
</gene>
<dbReference type="CDD" id="cd04119">
    <property type="entry name" value="RJL"/>
    <property type="match status" value="1"/>
</dbReference>
<dbReference type="SMART" id="SM00174">
    <property type="entry name" value="RHO"/>
    <property type="match status" value="1"/>
</dbReference>
<evidence type="ECO:0000256" key="1">
    <source>
        <dbReference type="ARBA" id="ARBA00022741"/>
    </source>
</evidence>
<dbReference type="GO" id="GO:0003924">
    <property type="term" value="F:GTPase activity"/>
    <property type="evidence" value="ECO:0007669"/>
    <property type="project" value="InterPro"/>
</dbReference>
<dbReference type="InterPro" id="IPR027417">
    <property type="entry name" value="P-loop_NTPase"/>
</dbReference>
<accession>A0A3R7KXM7</accession>
<dbReference type="Pfam" id="PF00071">
    <property type="entry name" value="Ras"/>
    <property type="match status" value="1"/>
</dbReference>
<evidence type="ECO:0000256" key="2">
    <source>
        <dbReference type="ARBA" id="ARBA00023134"/>
    </source>
</evidence>